<dbReference type="SUPFAM" id="SSF51735">
    <property type="entry name" value="NAD(P)-binding Rossmann-fold domains"/>
    <property type="match status" value="1"/>
</dbReference>
<dbReference type="KEGG" id="wne:PIG85_03320"/>
<evidence type="ECO:0000256" key="8">
    <source>
        <dbReference type="ARBA" id="ARBA00023002"/>
    </source>
</evidence>
<dbReference type="NCBIfam" id="NF010789">
    <property type="entry name" value="PRK14193.1"/>
    <property type="match status" value="1"/>
</dbReference>
<dbReference type="GO" id="GO:0004477">
    <property type="term" value="F:methenyltetrahydrofolate cyclohydrolase activity"/>
    <property type="evidence" value="ECO:0007669"/>
    <property type="project" value="UniProtKB-UniRule"/>
</dbReference>
<dbReference type="GO" id="GO:0006164">
    <property type="term" value="P:purine nucleotide biosynthetic process"/>
    <property type="evidence" value="ECO:0007669"/>
    <property type="project" value="UniProtKB-KW"/>
</dbReference>
<dbReference type="InterPro" id="IPR020630">
    <property type="entry name" value="THF_DH/CycHdrlase_cat_dom"/>
</dbReference>
<dbReference type="AlphaFoldDB" id="A0AB38XQY6"/>
<feature type="binding site" evidence="12">
    <location>
        <position position="243"/>
    </location>
    <ligand>
        <name>NADP(+)</name>
        <dbReference type="ChEBI" id="CHEBI:58349"/>
    </ligand>
</feature>
<evidence type="ECO:0000313" key="15">
    <source>
        <dbReference type="EMBL" id="WCE46688.1"/>
    </source>
</evidence>
<dbReference type="HAMAP" id="MF_01576">
    <property type="entry name" value="THF_DHG_CYH"/>
    <property type="match status" value="1"/>
</dbReference>
<keyword evidence="6 12" id="KW-0378">Hydrolase</keyword>
<proteinExistence type="inferred from homology"/>
<dbReference type="PANTHER" id="PTHR48099">
    <property type="entry name" value="C-1-TETRAHYDROFOLATE SYNTHASE, CYTOPLASMIC-RELATED"/>
    <property type="match status" value="1"/>
</dbReference>
<gene>
    <name evidence="12" type="primary">folD</name>
    <name evidence="15" type="ORF">PIG85_03320</name>
</gene>
<dbReference type="InterPro" id="IPR020631">
    <property type="entry name" value="THF_DH/CycHdrlase_NAD-bd_dom"/>
</dbReference>
<dbReference type="Pfam" id="PF00763">
    <property type="entry name" value="THF_DHG_CYH"/>
    <property type="match status" value="1"/>
</dbReference>
<evidence type="ECO:0000256" key="5">
    <source>
        <dbReference type="ARBA" id="ARBA00022755"/>
    </source>
</evidence>
<evidence type="ECO:0000256" key="4">
    <source>
        <dbReference type="ARBA" id="ARBA00022605"/>
    </source>
</evidence>
<comment type="function">
    <text evidence="12">Catalyzes the oxidation of 5,10-methylenetetrahydrofolate to 5,10-methenyltetrahydrofolate and then the hydrolysis of 5,10-methenyltetrahydrofolate to 10-formyltetrahydrofolate.</text>
</comment>
<keyword evidence="8 12" id="KW-0560">Oxidoreductase</keyword>
<evidence type="ECO:0000256" key="1">
    <source>
        <dbReference type="ARBA" id="ARBA00004777"/>
    </source>
</evidence>
<keyword evidence="11 12" id="KW-0511">Multifunctional enzyme</keyword>
<feature type="domain" description="Tetrahydrofolate dehydrogenase/cyclohydrolase catalytic" evidence="13">
    <location>
        <begin position="12"/>
        <end position="126"/>
    </location>
</feature>
<dbReference type="GO" id="GO:0009086">
    <property type="term" value="P:methionine biosynthetic process"/>
    <property type="evidence" value="ECO:0007669"/>
    <property type="project" value="UniProtKB-KW"/>
</dbReference>
<evidence type="ECO:0000256" key="2">
    <source>
        <dbReference type="ARBA" id="ARBA00011738"/>
    </source>
</evidence>
<comment type="subunit">
    <text evidence="2 12">Homodimer.</text>
</comment>
<evidence type="ECO:0000256" key="10">
    <source>
        <dbReference type="ARBA" id="ARBA00023167"/>
    </source>
</evidence>
<evidence type="ECO:0000256" key="7">
    <source>
        <dbReference type="ARBA" id="ARBA00022857"/>
    </source>
</evidence>
<keyword evidence="7 12" id="KW-0521">NADP</keyword>
<dbReference type="GO" id="GO:0000105">
    <property type="term" value="P:L-histidine biosynthetic process"/>
    <property type="evidence" value="ECO:0007669"/>
    <property type="project" value="UniProtKB-KW"/>
</dbReference>
<dbReference type="Gene3D" id="3.40.50.10860">
    <property type="entry name" value="Leucine Dehydrogenase, chain A, domain 1"/>
    <property type="match status" value="1"/>
</dbReference>
<dbReference type="GO" id="GO:0005829">
    <property type="term" value="C:cytosol"/>
    <property type="evidence" value="ECO:0007669"/>
    <property type="project" value="TreeGrafter"/>
</dbReference>
<feature type="binding site" evidence="12">
    <location>
        <position position="202"/>
    </location>
    <ligand>
        <name>NADP(+)</name>
        <dbReference type="ChEBI" id="CHEBI:58349"/>
    </ligand>
</feature>
<comment type="catalytic activity">
    <reaction evidence="12">
        <text>(6R)-5,10-methylene-5,6,7,8-tetrahydrofolate + NADP(+) = (6R)-5,10-methenyltetrahydrofolate + NADPH</text>
        <dbReference type="Rhea" id="RHEA:22812"/>
        <dbReference type="ChEBI" id="CHEBI:15636"/>
        <dbReference type="ChEBI" id="CHEBI:57455"/>
        <dbReference type="ChEBI" id="CHEBI:57783"/>
        <dbReference type="ChEBI" id="CHEBI:58349"/>
        <dbReference type="EC" id="1.5.1.5"/>
    </reaction>
</comment>
<evidence type="ECO:0000259" key="13">
    <source>
        <dbReference type="Pfam" id="PF00763"/>
    </source>
</evidence>
<dbReference type="FunFam" id="3.40.50.10860:FF:000005">
    <property type="entry name" value="C-1-tetrahydrofolate synthase, cytoplasmic, putative"/>
    <property type="match status" value="1"/>
</dbReference>
<dbReference type="EC" id="1.5.1.5" evidence="12"/>
<evidence type="ECO:0000256" key="11">
    <source>
        <dbReference type="ARBA" id="ARBA00023268"/>
    </source>
</evidence>
<dbReference type="Gene3D" id="3.40.50.720">
    <property type="entry name" value="NAD(P)-binding Rossmann-like Domain"/>
    <property type="match status" value="1"/>
</dbReference>
<dbReference type="RefSeq" id="WP_004805890.1">
    <property type="nucleotide sequence ID" value="NZ_CP116394.1"/>
</dbReference>
<evidence type="ECO:0000256" key="12">
    <source>
        <dbReference type="HAMAP-Rule" id="MF_01576"/>
    </source>
</evidence>
<dbReference type="PRINTS" id="PR00085">
    <property type="entry name" value="THFDHDRGNASE"/>
</dbReference>
<dbReference type="EC" id="3.5.4.9" evidence="12"/>
<dbReference type="InterPro" id="IPR036291">
    <property type="entry name" value="NAD(P)-bd_dom_sf"/>
</dbReference>
<reference evidence="15" key="1">
    <citation type="submission" date="2023-01" db="EMBL/GenBank/DDBJ databases">
        <title>Comparative Genomic Analysis of the Clinically-Derived Winkia Strain NY0527 Provides Evidence into the Taxonomic Reassignment of Winkia neuii and Characterizes Their Virulence Traits.</title>
        <authorList>
            <person name="Cai X."/>
            <person name="Peng Y."/>
            <person name="Li M."/>
            <person name="Qiu Y."/>
            <person name="Wang Y."/>
            <person name="Xu L."/>
            <person name="Hou Q."/>
        </authorList>
    </citation>
    <scope>NUCLEOTIDE SEQUENCE</scope>
    <source>
        <strain evidence="15">NY0527</strain>
    </source>
</reference>
<dbReference type="CDD" id="cd01080">
    <property type="entry name" value="NAD_bind_m-THF_DH_Cyclohyd"/>
    <property type="match status" value="1"/>
</dbReference>
<evidence type="ECO:0000259" key="14">
    <source>
        <dbReference type="Pfam" id="PF02882"/>
    </source>
</evidence>
<evidence type="ECO:0000256" key="3">
    <source>
        <dbReference type="ARBA" id="ARBA00022563"/>
    </source>
</evidence>
<dbReference type="PROSITE" id="PS00766">
    <property type="entry name" value="THF_DHG_CYH_1"/>
    <property type="match status" value="1"/>
</dbReference>
<sequence>MRFPWDGPASLMDGTAAARQIKAELAARVKALNEKGIYPGLGTILVGDDPGSKKYVAGKHRDCAEVGVTSHRIELPATASQQEVMAAVEQMNNDPEVTGFIVQLPLPDHVDTNAVLEAIDPAKDADGLHPVNLGRLVLRVGSPVDSPLPCTPRGIVELGRRNGINFDGANVCLVGQGLTVGRPLGLLLGRKDTNSTVTCCHIGTRNLAQHVRAADIVVSAAGVANLITPDMVAPGAAVFDVGVSRTVDPTTGKSKIAGDVADGVDQVAGKMSPNPGGVGPMTRVFLLANVVEAAERS</sequence>
<feature type="binding site" evidence="12">
    <location>
        <begin position="175"/>
        <end position="177"/>
    </location>
    <ligand>
        <name>NADP(+)</name>
        <dbReference type="ChEBI" id="CHEBI:58349"/>
    </ligand>
</feature>
<dbReference type="Proteomes" id="UP001211044">
    <property type="component" value="Chromosome"/>
</dbReference>
<organism evidence="15 16">
    <name type="scientific">Winkia neuii subsp. anitrata</name>
    <dbReference type="NCBI Taxonomy" id="29318"/>
    <lineage>
        <taxon>Bacteria</taxon>
        <taxon>Bacillati</taxon>
        <taxon>Actinomycetota</taxon>
        <taxon>Actinomycetes</taxon>
        <taxon>Actinomycetales</taxon>
        <taxon>Actinomycetaceae</taxon>
        <taxon>Winkia</taxon>
    </lineage>
</organism>
<accession>A0AB38XQY6</accession>
<comment type="catalytic activity">
    <reaction evidence="12">
        <text>(6R)-5,10-methenyltetrahydrofolate + H2O = (6R)-10-formyltetrahydrofolate + H(+)</text>
        <dbReference type="Rhea" id="RHEA:23700"/>
        <dbReference type="ChEBI" id="CHEBI:15377"/>
        <dbReference type="ChEBI" id="CHEBI:15378"/>
        <dbReference type="ChEBI" id="CHEBI:57455"/>
        <dbReference type="ChEBI" id="CHEBI:195366"/>
        <dbReference type="EC" id="3.5.4.9"/>
    </reaction>
</comment>
<protein>
    <recommendedName>
        <fullName evidence="12">Bifunctional protein FolD</fullName>
    </recommendedName>
    <domain>
        <recommendedName>
            <fullName evidence="12">Methylenetetrahydrofolate dehydrogenase</fullName>
            <ecNumber evidence="12">1.5.1.5</ecNumber>
        </recommendedName>
    </domain>
    <domain>
        <recommendedName>
            <fullName evidence="12">Methenyltetrahydrofolate cyclohydrolase</fullName>
            <ecNumber evidence="12">3.5.4.9</ecNumber>
        </recommendedName>
    </domain>
</protein>
<evidence type="ECO:0000313" key="16">
    <source>
        <dbReference type="Proteomes" id="UP001211044"/>
    </source>
</evidence>
<keyword evidence="3 12" id="KW-0554">One-carbon metabolism</keyword>
<dbReference type="GO" id="GO:0035999">
    <property type="term" value="P:tetrahydrofolate interconversion"/>
    <property type="evidence" value="ECO:0007669"/>
    <property type="project" value="UniProtKB-UniRule"/>
</dbReference>
<dbReference type="SUPFAM" id="SSF53223">
    <property type="entry name" value="Aminoacid dehydrogenase-like, N-terminal domain"/>
    <property type="match status" value="1"/>
</dbReference>
<dbReference type="InterPro" id="IPR046346">
    <property type="entry name" value="Aminoacid_DH-like_N_sf"/>
</dbReference>
<keyword evidence="10 12" id="KW-0486">Methionine biosynthesis</keyword>
<dbReference type="GO" id="GO:0004488">
    <property type="term" value="F:methylenetetrahydrofolate dehydrogenase (NADP+) activity"/>
    <property type="evidence" value="ECO:0007669"/>
    <property type="project" value="UniProtKB-UniRule"/>
</dbReference>
<dbReference type="PANTHER" id="PTHR48099:SF5">
    <property type="entry name" value="C-1-TETRAHYDROFOLATE SYNTHASE, CYTOPLASMIC"/>
    <property type="match status" value="1"/>
</dbReference>
<dbReference type="InterPro" id="IPR000672">
    <property type="entry name" value="THF_DH/CycHdrlase"/>
</dbReference>
<keyword evidence="5 12" id="KW-0658">Purine biosynthesis</keyword>
<dbReference type="EMBL" id="CP116394">
    <property type="protein sequence ID" value="WCE46688.1"/>
    <property type="molecule type" value="Genomic_DNA"/>
</dbReference>
<comment type="similarity">
    <text evidence="12">Belongs to the tetrahydrofolate dehydrogenase/cyclohydrolase family.</text>
</comment>
<name>A0AB38XQY6_9ACTO</name>
<keyword evidence="9 12" id="KW-0368">Histidine biosynthesis</keyword>
<dbReference type="Pfam" id="PF02882">
    <property type="entry name" value="THF_DHG_CYH_C"/>
    <property type="match status" value="1"/>
</dbReference>
<evidence type="ECO:0000256" key="9">
    <source>
        <dbReference type="ARBA" id="ARBA00023102"/>
    </source>
</evidence>
<keyword evidence="4 12" id="KW-0028">Amino-acid biosynthesis</keyword>
<dbReference type="InterPro" id="IPR020867">
    <property type="entry name" value="THF_DH/CycHdrlase_CS"/>
</dbReference>
<evidence type="ECO:0000256" key="6">
    <source>
        <dbReference type="ARBA" id="ARBA00022801"/>
    </source>
</evidence>
<feature type="domain" description="Tetrahydrofolate dehydrogenase/cyclohydrolase NAD(P)-binding" evidence="14">
    <location>
        <begin position="149"/>
        <end position="296"/>
    </location>
</feature>
<comment type="pathway">
    <text evidence="1 12">One-carbon metabolism; tetrahydrofolate interconversion.</text>
</comment>